<accession>A0A4Q0YLY9</accession>
<dbReference type="GO" id="GO:0016747">
    <property type="term" value="F:acyltransferase activity, transferring groups other than amino-acyl groups"/>
    <property type="evidence" value="ECO:0007669"/>
    <property type="project" value="InterPro"/>
</dbReference>
<dbReference type="InterPro" id="IPR016181">
    <property type="entry name" value="Acyl_CoA_acyltransferase"/>
</dbReference>
<dbReference type="EMBL" id="PEIB01000032">
    <property type="protein sequence ID" value="RXJ71810.1"/>
    <property type="molecule type" value="Genomic_DNA"/>
</dbReference>
<dbReference type="InterPro" id="IPR000182">
    <property type="entry name" value="GNAT_dom"/>
</dbReference>
<dbReference type="Gene3D" id="3.40.630.30">
    <property type="match status" value="1"/>
</dbReference>
<evidence type="ECO:0000313" key="2">
    <source>
        <dbReference type="EMBL" id="RXJ71810.1"/>
    </source>
</evidence>
<sequence length="156" mass="17397">MANSITLRQLENQDRIHAYDLIQDNEAMRFLGPGRALTEQEAQDWFDDALISQSRFVIACSKTDELIGFVGIKEINGVNDFGYFIRRQFWGKGIAPEACQLALATLCEAGMTQSMEIFIANDNVASQAVAQKIGLKKTIEAFRHGGMGYLYTVPNI</sequence>
<gene>
    <name evidence="2" type="ORF">CS022_19795</name>
</gene>
<protein>
    <submittedName>
        <fullName evidence="2">GNAT family N-acetyltransferase</fullName>
    </submittedName>
</protein>
<dbReference type="RefSeq" id="WP_129123671.1">
    <property type="nucleotide sequence ID" value="NZ_PEIB01000032.1"/>
</dbReference>
<proteinExistence type="predicted"/>
<feature type="domain" description="N-acetyltransferase" evidence="1">
    <location>
        <begin position="5"/>
        <end position="156"/>
    </location>
</feature>
<comment type="caution">
    <text evidence="2">The sequence shown here is derived from an EMBL/GenBank/DDBJ whole genome shotgun (WGS) entry which is preliminary data.</text>
</comment>
<name>A0A4Q0YLY9_9GAMM</name>
<keyword evidence="3" id="KW-1185">Reference proteome</keyword>
<dbReference type="PANTHER" id="PTHR43792">
    <property type="entry name" value="GNAT FAMILY, PUTATIVE (AFU_ORTHOLOGUE AFUA_3G00765)-RELATED-RELATED"/>
    <property type="match status" value="1"/>
</dbReference>
<dbReference type="Pfam" id="PF13302">
    <property type="entry name" value="Acetyltransf_3"/>
    <property type="match status" value="1"/>
</dbReference>
<dbReference type="SUPFAM" id="SSF55729">
    <property type="entry name" value="Acyl-CoA N-acyltransferases (Nat)"/>
    <property type="match status" value="1"/>
</dbReference>
<evidence type="ECO:0000313" key="3">
    <source>
        <dbReference type="Proteomes" id="UP000290287"/>
    </source>
</evidence>
<organism evidence="2 3">
    <name type="scientific">Veronia nyctiphanis</name>
    <dbReference type="NCBI Taxonomy" id="1278244"/>
    <lineage>
        <taxon>Bacteria</taxon>
        <taxon>Pseudomonadati</taxon>
        <taxon>Pseudomonadota</taxon>
        <taxon>Gammaproteobacteria</taxon>
        <taxon>Vibrionales</taxon>
        <taxon>Vibrionaceae</taxon>
        <taxon>Veronia</taxon>
    </lineage>
</organism>
<evidence type="ECO:0000259" key="1">
    <source>
        <dbReference type="PROSITE" id="PS51186"/>
    </source>
</evidence>
<dbReference type="OrthoDB" id="9801656at2"/>
<dbReference type="Proteomes" id="UP000290287">
    <property type="component" value="Unassembled WGS sequence"/>
</dbReference>
<keyword evidence="2" id="KW-0808">Transferase</keyword>
<dbReference type="InterPro" id="IPR051531">
    <property type="entry name" value="N-acetyltransferase"/>
</dbReference>
<dbReference type="AlphaFoldDB" id="A0A4Q0YLY9"/>
<reference evidence="2 3" key="1">
    <citation type="submission" date="2017-10" db="EMBL/GenBank/DDBJ databases">
        <title>Nyctiphanis sp. nov., isolated from the stomach of the euphausiid Nyctiphanes simplex (Hansen, 1911) in the Gulf of California.</title>
        <authorList>
            <person name="Gomez-Gil B."/>
            <person name="Aguilar-Mendez M."/>
            <person name="Lopez-Cortes A."/>
            <person name="Gomez-Gutierrez J."/>
            <person name="Roque A."/>
            <person name="Lang E."/>
            <person name="Gonzalez-Castillo A."/>
        </authorList>
    </citation>
    <scope>NUCLEOTIDE SEQUENCE [LARGE SCALE GENOMIC DNA]</scope>
    <source>
        <strain evidence="2 3">CAIM 600</strain>
    </source>
</reference>
<dbReference type="PROSITE" id="PS51186">
    <property type="entry name" value="GNAT"/>
    <property type="match status" value="1"/>
</dbReference>